<proteinExistence type="predicted"/>
<dbReference type="OrthoDB" id="6060890at2759"/>
<evidence type="ECO:0000259" key="2">
    <source>
        <dbReference type="Pfam" id="PF23672"/>
    </source>
</evidence>
<dbReference type="Pfam" id="PF23672">
    <property type="entry name" value="DUF7153"/>
    <property type="match status" value="1"/>
</dbReference>
<sequence>MNLMFRKNFRAETKERSFGGGGKSSGGRLRTRGASRSDSATAAYTPMDDQPYRNLMLDKITGGHLMDTIRENGPSGSSPAKKMQGRTSVATTPTQTGPISLKTLDRDCFIIPITSLDRFLPAGVTLPTAEKRPSSLSVLEVDDPKLCVLLHLMTPMTSIEPELESPLARPLVQQKSVAAEILGEVGSAKSATEGMLLSNMEHNAEIPFISYYVINTKKTDPEEFYRGLRVNSLRKFDPSTMRYTASHTMDLFNEVATIARPPLHEPGTKPDRPQSTGYIICIYKVFDGDDGEKFEKNWLYWTGARMLYRYLPRSAGLRRITLHKSVSRGDKMYLLLCECSHFLNDLSAAALLIPALRARLCGYTGLYRMAASF</sequence>
<dbReference type="InterPro" id="IPR055577">
    <property type="entry name" value="DUF7153"/>
</dbReference>
<accession>A0A8S1DJM2</accession>
<name>A0A8S1DJM2_9INSE</name>
<evidence type="ECO:0000313" key="3">
    <source>
        <dbReference type="EMBL" id="CAB3380317.1"/>
    </source>
</evidence>
<dbReference type="AlphaFoldDB" id="A0A8S1DJM2"/>
<evidence type="ECO:0000256" key="1">
    <source>
        <dbReference type="SAM" id="MobiDB-lite"/>
    </source>
</evidence>
<dbReference type="Proteomes" id="UP000494165">
    <property type="component" value="Unassembled WGS sequence"/>
</dbReference>
<dbReference type="EMBL" id="CADEPI010000205">
    <property type="protein sequence ID" value="CAB3380317.1"/>
    <property type="molecule type" value="Genomic_DNA"/>
</dbReference>
<dbReference type="PANTHER" id="PTHR22198">
    <property type="entry name" value="FERM DOMAIN-CONTAINING PROTEIN"/>
    <property type="match status" value="1"/>
</dbReference>
<comment type="caution">
    <text evidence="3">The sequence shown here is derived from an EMBL/GenBank/DDBJ whole genome shotgun (WGS) entry which is preliminary data.</text>
</comment>
<organism evidence="3 4">
    <name type="scientific">Cloeon dipterum</name>
    <dbReference type="NCBI Taxonomy" id="197152"/>
    <lineage>
        <taxon>Eukaryota</taxon>
        <taxon>Metazoa</taxon>
        <taxon>Ecdysozoa</taxon>
        <taxon>Arthropoda</taxon>
        <taxon>Hexapoda</taxon>
        <taxon>Insecta</taxon>
        <taxon>Pterygota</taxon>
        <taxon>Palaeoptera</taxon>
        <taxon>Ephemeroptera</taxon>
        <taxon>Pisciforma</taxon>
        <taxon>Baetidae</taxon>
        <taxon>Cloeon</taxon>
    </lineage>
</organism>
<feature type="region of interest" description="Disordered" evidence="1">
    <location>
        <begin position="1"/>
        <end position="47"/>
    </location>
</feature>
<feature type="region of interest" description="Disordered" evidence="1">
    <location>
        <begin position="68"/>
        <end position="97"/>
    </location>
</feature>
<feature type="domain" description="DUF7153" evidence="2">
    <location>
        <begin position="192"/>
        <end position="368"/>
    </location>
</feature>
<keyword evidence="4" id="KW-1185">Reference proteome</keyword>
<protein>
    <recommendedName>
        <fullName evidence="2">DUF7153 domain-containing protein</fullName>
    </recommendedName>
</protein>
<reference evidence="3 4" key="1">
    <citation type="submission" date="2020-04" db="EMBL/GenBank/DDBJ databases">
        <authorList>
            <person name="Alioto T."/>
            <person name="Alioto T."/>
            <person name="Gomez Garrido J."/>
        </authorList>
    </citation>
    <scope>NUCLEOTIDE SEQUENCE [LARGE SCALE GENOMIC DNA]</scope>
</reference>
<feature type="compositionally biased region" description="Polar residues" evidence="1">
    <location>
        <begin position="85"/>
        <end position="97"/>
    </location>
</feature>
<evidence type="ECO:0000313" key="4">
    <source>
        <dbReference type="Proteomes" id="UP000494165"/>
    </source>
</evidence>
<dbReference type="PANTHER" id="PTHR22198:SF1">
    <property type="entry name" value="FERM DOMAIN-CONTAINING PROTEIN"/>
    <property type="match status" value="1"/>
</dbReference>
<gene>
    <name evidence="3" type="ORF">CLODIP_2_CD14603</name>
</gene>